<protein>
    <submittedName>
        <fullName evidence="3">Uncharacterized protein</fullName>
    </submittedName>
</protein>
<evidence type="ECO:0000259" key="1">
    <source>
        <dbReference type="Pfam" id="PF25678"/>
    </source>
</evidence>
<dbReference type="EMBL" id="JADMKU010000036">
    <property type="protein sequence ID" value="MBR9653531.1"/>
    <property type="molecule type" value="Genomic_DNA"/>
</dbReference>
<dbReference type="Pfam" id="PF25679">
    <property type="entry name" value="DUF7947"/>
    <property type="match status" value="1"/>
</dbReference>
<reference evidence="3 4" key="1">
    <citation type="journal article" date="2021" name="Arch. Microbiol.">
        <title>Thalassobius aquimarinus sp. nov., isolated from the Sea of Japan seashore.</title>
        <authorList>
            <person name="Kurilenko V.V."/>
            <person name="Romanenko L.A."/>
            <person name="Chernysheva N.Y."/>
            <person name="Velansky P.V."/>
            <person name="Tekutyeva L.A."/>
            <person name="Isaeva M.P."/>
            <person name="Mikhailov V.V."/>
        </authorList>
    </citation>
    <scope>NUCLEOTIDE SEQUENCE [LARGE SCALE GENOMIC DNA]</scope>
    <source>
        <strain evidence="3 4">KMM 8518</strain>
    </source>
</reference>
<gene>
    <name evidence="3" type="ORF">IT775_20640</name>
</gene>
<evidence type="ECO:0000313" key="3">
    <source>
        <dbReference type="EMBL" id="MBR9653531.1"/>
    </source>
</evidence>
<evidence type="ECO:0000313" key="4">
    <source>
        <dbReference type="Proteomes" id="UP001195941"/>
    </source>
</evidence>
<dbReference type="Proteomes" id="UP001195941">
    <property type="component" value="Unassembled WGS sequence"/>
</dbReference>
<name>A0ABS5HXH6_9RHOB</name>
<dbReference type="RefSeq" id="WP_212703154.1">
    <property type="nucleotide sequence ID" value="NZ_JADMKU010000036.1"/>
</dbReference>
<dbReference type="InterPro" id="IPR057706">
    <property type="entry name" value="DUF7946"/>
</dbReference>
<proteinExistence type="predicted"/>
<accession>A0ABS5HXH6</accession>
<dbReference type="Pfam" id="PF25678">
    <property type="entry name" value="DUF7946"/>
    <property type="match status" value="1"/>
</dbReference>
<keyword evidence="4" id="KW-1185">Reference proteome</keyword>
<feature type="domain" description="DUF7946" evidence="1">
    <location>
        <begin position="12"/>
        <end position="182"/>
    </location>
</feature>
<dbReference type="InterPro" id="IPR057707">
    <property type="entry name" value="DUF7947"/>
</dbReference>
<feature type="domain" description="DUF7947" evidence="2">
    <location>
        <begin position="197"/>
        <end position="273"/>
    </location>
</feature>
<organism evidence="3 4">
    <name type="scientific">Thalassovita aquimarina</name>
    <dbReference type="NCBI Taxonomy" id="2785917"/>
    <lineage>
        <taxon>Bacteria</taxon>
        <taxon>Pseudomonadati</taxon>
        <taxon>Pseudomonadota</taxon>
        <taxon>Alphaproteobacteria</taxon>
        <taxon>Rhodobacterales</taxon>
        <taxon>Roseobacteraceae</taxon>
        <taxon>Thalassovita</taxon>
    </lineage>
</organism>
<comment type="caution">
    <text evidence="3">The sequence shown here is derived from an EMBL/GenBank/DDBJ whole genome shotgun (WGS) entry which is preliminary data.</text>
</comment>
<sequence length="293" mass="32700">MSHSESIWINYKLKFEGRDAERHMLEAHPAGHSIEGFSWALGLTLNYGITGRLRYSRDLSKSAKIFISPPKQGSLFYDLNILVQENPFLTVVVGSYAMNTVTPYINGLIGYVFKQAMGIGEDFPEGAKKYLKKLKGDELTAISQRIEPPLTRAHTAIGRTADEIILDRSGAEIVKLDQYTKENLKAQPVGTYDTLDSNVTSFNILTGNGRLYSPETETTIPFALRDNYRHGTTTSLIASMDQYSLGRMGTIRIVGERVETSGGRLVKYIVGSAEEIPKADWVDGVDPMRQRRQ</sequence>
<evidence type="ECO:0000259" key="2">
    <source>
        <dbReference type="Pfam" id="PF25679"/>
    </source>
</evidence>